<dbReference type="GO" id="GO:0003676">
    <property type="term" value="F:nucleic acid binding"/>
    <property type="evidence" value="ECO:0007669"/>
    <property type="project" value="InterPro"/>
</dbReference>
<evidence type="ECO:0000313" key="8">
    <source>
        <dbReference type="EMBL" id="MBB6212003.1"/>
    </source>
</evidence>
<sequence length="836" mass="89863">MSLPAVDDRLFASLPIAEILPTVRQTLARGPGAVVQAPPGAGKTTAIPLALLGADWLKGRKILMLEPRRLAARMCAQRMAALLGEEAGQTVGYRVRQETKVSAATRLEVVTEGILTRLLQSDPELSRVGLVIFDEFHERSLQADLGLALCLEVQAALRDDLRLLVMSATLDGGPVAALMGGVPVLTSDGRAFPVETRFLPPRPQERLEAATASAVRTALAEEKGSVLVFLPGEREIRRTEALLRDDLPGRTVDLAPLYGALTPAAQDLALKPAAAGRRKVVLASAIAETSLTIDGIRVVVDAGQARRARFDLASGMGRLITTRVSAAEAAQRRGRAGRLEPGVCYRLWSEAEDRALAPFPPPEIAEADLSSLVLDLAAWGADPATLPWLTAPAPAALAQARALLTDLGALDADGHLTAHGKAMATLPLHPRLSHMITAATPLGLGGLACDIAALLAERDPVRSSRDADLRLRVDLMQGDRDHGLTVDRGALARARSLAQDWRRRLKLPAVQGSGETGLVLALAYPDRIGRRRGSQTAYTLSGGRGAVLPETDPLAAQDYIVAADLDGAGQNARVHLAAALTRADIDRLTADRQQTGTVIRWDSRSGAVVARRQTRLGAMVLDDAPLPAPDPSRLAEGLVDGIRQTGLHVLPWDRVTEQYRARIAFLHRSRPQDGWPDVSDDGLLVTLEDWLMPFLDGCTRLDHLRKVPLGDALHSLLPWDRQQKLDADAPTHFTVPTGDRIPLDYSANDVPVLPVRLQQMFGSTTHPSIAAGSVPLVVHLLSPAHRPIQITRDLPGFWTSSYPAVKAEMKGRYPRHPWPDDPVAAPPTSRAKPRGT</sequence>
<dbReference type="InterPro" id="IPR048333">
    <property type="entry name" value="HA2_WH"/>
</dbReference>
<dbReference type="CDD" id="cd18791">
    <property type="entry name" value="SF2_C_RHA"/>
    <property type="match status" value="1"/>
</dbReference>
<proteinExistence type="predicted"/>
<protein>
    <submittedName>
        <fullName evidence="8">ATP-dependent helicase HrpB</fullName>
        <ecNumber evidence="8">3.6.4.13</ecNumber>
    </submittedName>
</protein>
<dbReference type="PIRSF" id="PIRSF005496">
    <property type="entry name" value="ATP_hel_hrpB"/>
    <property type="match status" value="1"/>
</dbReference>
<keyword evidence="3 8" id="KW-0347">Helicase</keyword>
<dbReference type="SMART" id="SM00847">
    <property type="entry name" value="HA2"/>
    <property type="match status" value="1"/>
</dbReference>
<dbReference type="EC" id="3.6.4.13" evidence="8"/>
<dbReference type="Gene3D" id="1.20.120.1080">
    <property type="match status" value="1"/>
</dbReference>
<name>A0A7W9ZIA4_NOVIT</name>
<dbReference type="InterPro" id="IPR027417">
    <property type="entry name" value="P-loop_NTPase"/>
</dbReference>
<dbReference type="EMBL" id="JACIIX010000015">
    <property type="protein sequence ID" value="MBB6212003.1"/>
    <property type="molecule type" value="Genomic_DNA"/>
</dbReference>
<feature type="domain" description="Helicase C-terminal" evidence="7">
    <location>
        <begin position="214"/>
        <end position="380"/>
    </location>
</feature>
<dbReference type="GO" id="GO:0016787">
    <property type="term" value="F:hydrolase activity"/>
    <property type="evidence" value="ECO:0007669"/>
    <property type="project" value="UniProtKB-KW"/>
</dbReference>
<keyword evidence="1" id="KW-0547">Nucleotide-binding</keyword>
<evidence type="ECO:0000256" key="1">
    <source>
        <dbReference type="ARBA" id="ARBA00022741"/>
    </source>
</evidence>
<dbReference type="PROSITE" id="PS51194">
    <property type="entry name" value="HELICASE_CTER"/>
    <property type="match status" value="1"/>
</dbReference>
<dbReference type="CDD" id="cd17990">
    <property type="entry name" value="DEXHc_HrpB"/>
    <property type="match status" value="1"/>
</dbReference>
<evidence type="ECO:0000256" key="4">
    <source>
        <dbReference type="ARBA" id="ARBA00022840"/>
    </source>
</evidence>
<dbReference type="Proteomes" id="UP000544872">
    <property type="component" value="Unassembled WGS sequence"/>
</dbReference>
<reference evidence="8 9" key="1">
    <citation type="submission" date="2020-08" db="EMBL/GenBank/DDBJ databases">
        <title>Genomic Encyclopedia of Type Strains, Phase IV (KMG-IV): sequencing the most valuable type-strain genomes for metagenomic binning, comparative biology and taxonomic classification.</title>
        <authorList>
            <person name="Goeker M."/>
        </authorList>
    </citation>
    <scope>NUCLEOTIDE SEQUENCE [LARGE SCALE GENOMIC DNA]</scope>
    <source>
        <strain evidence="8 9">DSM 11590</strain>
    </source>
</reference>
<dbReference type="AlphaFoldDB" id="A0A7W9ZIA4"/>
<dbReference type="Pfam" id="PF04408">
    <property type="entry name" value="WHD_HA2"/>
    <property type="match status" value="1"/>
</dbReference>
<dbReference type="InterPro" id="IPR056329">
    <property type="entry name" value="CON_HrpB"/>
</dbReference>
<dbReference type="Pfam" id="PF00271">
    <property type="entry name" value="Helicase_C"/>
    <property type="match status" value="1"/>
</dbReference>
<dbReference type="Pfam" id="PF00270">
    <property type="entry name" value="DEAD"/>
    <property type="match status" value="1"/>
</dbReference>
<dbReference type="SMART" id="SM00490">
    <property type="entry name" value="HELICc"/>
    <property type="match status" value="1"/>
</dbReference>
<keyword evidence="2 8" id="KW-0378">Hydrolase</keyword>
<evidence type="ECO:0000256" key="3">
    <source>
        <dbReference type="ARBA" id="ARBA00022806"/>
    </source>
</evidence>
<evidence type="ECO:0000256" key="5">
    <source>
        <dbReference type="SAM" id="MobiDB-lite"/>
    </source>
</evidence>
<comment type="caution">
    <text evidence="8">The sequence shown here is derived from an EMBL/GenBank/DDBJ whole genome shotgun (WGS) entry which is preliminary data.</text>
</comment>
<dbReference type="NCBIfam" id="TIGR01970">
    <property type="entry name" value="DEAH_box_HrpB"/>
    <property type="match status" value="1"/>
</dbReference>
<dbReference type="InterPro" id="IPR007502">
    <property type="entry name" value="Helicase-assoc_dom"/>
</dbReference>
<feature type="region of interest" description="Disordered" evidence="5">
    <location>
        <begin position="813"/>
        <end position="836"/>
    </location>
</feature>
<dbReference type="PANTHER" id="PTHR43519:SF1">
    <property type="entry name" value="ATP-DEPENDENT RNA HELICASE HRPB"/>
    <property type="match status" value="1"/>
</dbReference>
<dbReference type="RefSeq" id="WP_184265265.1">
    <property type="nucleotide sequence ID" value="NZ_JACIIX010000015.1"/>
</dbReference>
<dbReference type="PROSITE" id="PS51192">
    <property type="entry name" value="HELICASE_ATP_BIND_1"/>
    <property type="match status" value="1"/>
</dbReference>
<dbReference type="InterPro" id="IPR010225">
    <property type="entry name" value="HrpB"/>
</dbReference>
<dbReference type="GO" id="GO:0003724">
    <property type="term" value="F:RNA helicase activity"/>
    <property type="evidence" value="ECO:0007669"/>
    <property type="project" value="UniProtKB-EC"/>
</dbReference>
<evidence type="ECO:0000259" key="7">
    <source>
        <dbReference type="PROSITE" id="PS51194"/>
    </source>
</evidence>
<dbReference type="InterPro" id="IPR049614">
    <property type="entry name" value="HrpB_DEXH"/>
</dbReference>
<dbReference type="SMART" id="SM00487">
    <property type="entry name" value="DEXDc"/>
    <property type="match status" value="1"/>
</dbReference>
<keyword evidence="4" id="KW-0067">ATP-binding</keyword>
<dbReference type="InterPro" id="IPR013689">
    <property type="entry name" value="RNA_helicase_ATP-dep_HrpB_C"/>
</dbReference>
<organism evidence="8 9">
    <name type="scientific">Novispirillum itersonii</name>
    <name type="common">Aquaspirillum itersonii</name>
    <dbReference type="NCBI Taxonomy" id="189"/>
    <lineage>
        <taxon>Bacteria</taxon>
        <taxon>Pseudomonadati</taxon>
        <taxon>Pseudomonadota</taxon>
        <taxon>Alphaproteobacteria</taxon>
        <taxon>Rhodospirillales</taxon>
        <taxon>Novispirillaceae</taxon>
        <taxon>Novispirillum</taxon>
    </lineage>
</organism>
<dbReference type="InterPro" id="IPR014001">
    <property type="entry name" value="Helicase_ATP-bd"/>
</dbReference>
<dbReference type="FunFam" id="3.40.50.300:FF:002125">
    <property type="entry name" value="ATP-dependent helicase HrpB"/>
    <property type="match status" value="1"/>
</dbReference>
<dbReference type="InterPro" id="IPR001650">
    <property type="entry name" value="Helicase_C-like"/>
</dbReference>
<gene>
    <name evidence="8" type="ORF">FHS48_003449</name>
</gene>
<accession>A0A7W9ZIA4</accession>
<dbReference type="InterPro" id="IPR011545">
    <property type="entry name" value="DEAD/DEAH_box_helicase_dom"/>
</dbReference>
<evidence type="ECO:0000313" key="9">
    <source>
        <dbReference type="Proteomes" id="UP000544872"/>
    </source>
</evidence>
<feature type="domain" description="Helicase ATP-binding" evidence="6">
    <location>
        <begin position="24"/>
        <end position="188"/>
    </location>
</feature>
<keyword evidence="9" id="KW-1185">Reference proteome</keyword>
<dbReference type="GO" id="GO:0005524">
    <property type="term" value="F:ATP binding"/>
    <property type="evidence" value="ECO:0007669"/>
    <property type="project" value="UniProtKB-KW"/>
</dbReference>
<dbReference type="Pfam" id="PF08482">
    <property type="entry name" value="HrpB_C"/>
    <property type="match status" value="1"/>
</dbReference>
<evidence type="ECO:0000256" key="2">
    <source>
        <dbReference type="ARBA" id="ARBA00022801"/>
    </source>
</evidence>
<evidence type="ECO:0000259" key="6">
    <source>
        <dbReference type="PROSITE" id="PS51192"/>
    </source>
</evidence>
<dbReference type="Pfam" id="PF24473">
    <property type="entry name" value="CON_HrpB"/>
    <property type="match status" value="1"/>
</dbReference>
<dbReference type="SUPFAM" id="SSF52540">
    <property type="entry name" value="P-loop containing nucleoside triphosphate hydrolases"/>
    <property type="match status" value="1"/>
</dbReference>
<dbReference type="Gene3D" id="3.40.50.300">
    <property type="entry name" value="P-loop containing nucleotide triphosphate hydrolases"/>
    <property type="match status" value="2"/>
</dbReference>
<dbReference type="PANTHER" id="PTHR43519">
    <property type="entry name" value="ATP-DEPENDENT RNA HELICASE HRPB"/>
    <property type="match status" value="1"/>
</dbReference>